<evidence type="ECO:0000313" key="4">
    <source>
        <dbReference type="Proteomes" id="UP000199629"/>
    </source>
</evidence>
<accession>A0A1C4Y430</accession>
<evidence type="ECO:0000256" key="1">
    <source>
        <dbReference type="SAM" id="Coils"/>
    </source>
</evidence>
<keyword evidence="1" id="KW-0175">Coiled coil</keyword>
<name>A0A1C4Y430_9ACTN</name>
<dbReference type="RefSeq" id="WP_091266010.1">
    <property type="nucleotide sequence ID" value="NZ_FMCS01000007.1"/>
</dbReference>
<keyword evidence="4" id="KW-1185">Reference proteome</keyword>
<dbReference type="AlphaFoldDB" id="A0A1C4Y430"/>
<evidence type="ECO:0000256" key="2">
    <source>
        <dbReference type="SAM" id="Phobius"/>
    </source>
</evidence>
<keyword evidence="2" id="KW-0472">Membrane</keyword>
<sequence>MNTPVASETYAAQVRRLADLTARVAAQRAEANGWYAQQVVAADRAVAEAAEQVRRAEAEVAEAQRMVERVDAEAAHLWGQLRARIGTGGRRLGDPPGPARDATGDPVPLLRGVRELLDRTRQPGELPGSANPLLVGCGIGGALVAYALGAGARALGAGSGGDLAVGMPVLALVVTLLGPLVGLAPARLLADRRHAVLTPRPILLVAATGLATTALLLTLTATR</sequence>
<dbReference type="Proteomes" id="UP000199629">
    <property type="component" value="Unassembled WGS sequence"/>
</dbReference>
<dbReference type="EMBL" id="FMCS01000007">
    <property type="protein sequence ID" value="SCF15474.1"/>
    <property type="molecule type" value="Genomic_DNA"/>
</dbReference>
<protein>
    <submittedName>
        <fullName evidence="3">Uncharacterized protein</fullName>
    </submittedName>
</protein>
<feature type="transmembrane region" description="Helical" evidence="2">
    <location>
        <begin position="129"/>
        <end position="149"/>
    </location>
</feature>
<feature type="transmembrane region" description="Helical" evidence="2">
    <location>
        <begin position="169"/>
        <end position="190"/>
    </location>
</feature>
<feature type="transmembrane region" description="Helical" evidence="2">
    <location>
        <begin position="202"/>
        <end position="221"/>
    </location>
</feature>
<gene>
    <name evidence="3" type="ORF">GA0070214_107145</name>
</gene>
<feature type="coiled-coil region" evidence="1">
    <location>
        <begin position="39"/>
        <end position="73"/>
    </location>
</feature>
<proteinExistence type="predicted"/>
<keyword evidence="2" id="KW-0812">Transmembrane</keyword>
<reference evidence="4" key="1">
    <citation type="submission" date="2016-06" db="EMBL/GenBank/DDBJ databases">
        <authorList>
            <person name="Varghese N."/>
            <person name="Submissions Spin"/>
        </authorList>
    </citation>
    <scope>NUCLEOTIDE SEQUENCE [LARGE SCALE GENOMIC DNA]</scope>
    <source>
        <strain evidence="4">DSM 45246</strain>
    </source>
</reference>
<organism evidence="3 4">
    <name type="scientific">Micromonospora chaiyaphumensis</name>
    <dbReference type="NCBI Taxonomy" id="307119"/>
    <lineage>
        <taxon>Bacteria</taxon>
        <taxon>Bacillati</taxon>
        <taxon>Actinomycetota</taxon>
        <taxon>Actinomycetes</taxon>
        <taxon>Micromonosporales</taxon>
        <taxon>Micromonosporaceae</taxon>
        <taxon>Micromonospora</taxon>
    </lineage>
</organism>
<keyword evidence="2" id="KW-1133">Transmembrane helix</keyword>
<evidence type="ECO:0000313" key="3">
    <source>
        <dbReference type="EMBL" id="SCF15474.1"/>
    </source>
</evidence>